<evidence type="ECO:0000313" key="5">
    <source>
        <dbReference type="Proteomes" id="UP000182179"/>
    </source>
</evidence>
<reference evidence="3 5" key="2">
    <citation type="submission" date="2016-10" db="EMBL/GenBank/DDBJ databases">
        <authorList>
            <person name="Varghese N."/>
            <person name="Submissions S."/>
        </authorList>
    </citation>
    <scope>NUCLEOTIDE SEQUENCE [LARGE SCALE GENOMIC DNA]</scope>
    <source>
        <strain evidence="3 5">BS2773</strain>
    </source>
</reference>
<dbReference type="GO" id="GO:0071978">
    <property type="term" value="P:bacterial-type flagellum-dependent swarming motility"/>
    <property type="evidence" value="ECO:0007669"/>
    <property type="project" value="TreeGrafter"/>
</dbReference>
<dbReference type="PANTHER" id="PTHR30034">
    <property type="entry name" value="FLAGELLAR MOTOR SWITCH PROTEIN FLIM"/>
    <property type="match status" value="1"/>
</dbReference>
<reference evidence="2 4" key="1">
    <citation type="submission" date="2016-08" db="EMBL/GenBank/DDBJ databases">
        <title>Draft genome sequence of Pseudomonas costantinii LMG 22119, type strain isolated from cultivated mushroom (Agaricus bisporus) sporophores.</title>
        <authorList>
            <person name="Tambong J.T."/>
        </authorList>
    </citation>
    <scope>NUCLEOTIDE SEQUENCE [LARGE SCALE GENOMIC DNA]</scope>
    <source>
        <strain evidence="2 4">LMG 22119</strain>
    </source>
</reference>
<organism evidence="2 4">
    <name type="scientific">Pseudomonas costantinii</name>
    <dbReference type="NCBI Taxonomy" id="168469"/>
    <lineage>
        <taxon>Bacteria</taxon>
        <taxon>Pseudomonadati</taxon>
        <taxon>Pseudomonadota</taxon>
        <taxon>Gammaproteobacteria</taxon>
        <taxon>Pseudomonadales</taxon>
        <taxon>Pseudomonadaceae</taxon>
        <taxon>Pseudomonas</taxon>
    </lineage>
</organism>
<dbReference type="Gene3D" id="2.30.330.10">
    <property type="entry name" value="SpoA-like"/>
    <property type="match status" value="1"/>
</dbReference>
<dbReference type="AlphaFoldDB" id="A0A1S2USC4"/>
<keyword evidence="5" id="KW-1185">Reference proteome</keyword>
<dbReference type="InterPro" id="IPR036429">
    <property type="entry name" value="SpoA-like_sf"/>
</dbReference>
<evidence type="ECO:0000313" key="4">
    <source>
        <dbReference type="Proteomes" id="UP000181661"/>
    </source>
</evidence>
<evidence type="ECO:0000313" key="2">
    <source>
        <dbReference type="EMBL" id="OIN49344.1"/>
    </source>
</evidence>
<dbReference type="InterPro" id="IPR001543">
    <property type="entry name" value="FliN-like_C"/>
</dbReference>
<dbReference type="GO" id="GO:0050918">
    <property type="term" value="P:positive chemotaxis"/>
    <property type="evidence" value="ECO:0007669"/>
    <property type="project" value="TreeGrafter"/>
</dbReference>
<dbReference type="OrthoDB" id="6516509at2"/>
<dbReference type="SUPFAM" id="SSF101801">
    <property type="entry name" value="Surface presentation of antigens (SPOA)"/>
    <property type="match status" value="1"/>
</dbReference>
<evidence type="ECO:0000313" key="3">
    <source>
        <dbReference type="EMBL" id="SEE15523.1"/>
    </source>
</evidence>
<name>A0A1S2USC4_9PSED</name>
<evidence type="ECO:0000259" key="1">
    <source>
        <dbReference type="Pfam" id="PF01052"/>
    </source>
</evidence>
<dbReference type="EMBL" id="MDDR01000037">
    <property type="protein sequence ID" value="OIN49344.1"/>
    <property type="molecule type" value="Genomic_DNA"/>
</dbReference>
<dbReference type="EMBL" id="FNTS01000002">
    <property type="protein sequence ID" value="SEE15523.1"/>
    <property type="molecule type" value="Genomic_DNA"/>
</dbReference>
<protein>
    <submittedName>
        <fullName evidence="2 3">Type III secretion protein</fullName>
    </submittedName>
</protein>
<sequence>MKLTPLTLPLIKNEVVAARRKLGRGLRLPFQVAGQNGELLLEPGRSPAGAKPLCFETACGVLALAEAGPVLSLLGECPVTLAPSGNDPQSWFWALFQHHLSPQVSALLGYVRLVEVARPLGFGCQVSVTLGASRVVGFVWLTPGSFLTLCEAGPWRSVAASMAAQFQLTIAVLLGHLQLSVAQVRSLRAGDVLVLEQAFFQAQGVGHLQVGRQRLHGRIDDDTGPLCLTLTSIEDASVDEDFSAPDYSEYEGDEPVMDAFGHEPFDELSMVLNVRCGTLNLTLGELRNLSPGTVLGIAGYAPGMAGLYYGERPIGLGQLVEVDGRLGLQIARVVFPR</sequence>
<accession>A0A1S2USC4</accession>
<dbReference type="Proteomes" id="UP000181661">
    <property type="component" value="Unassembled WGS sequence"/>
</dbReference>
<feature type="domain" description="Flagellar motor switch protein FliN-like C-terminal" evidence="1">
    <location>
        <begin position="267"/>
        <end position="334"/>
    </location>
</feature>
<comment type="caution">
    <text evidence="2">The sequence shown here is derived from an EMBL/GenBank/DDBJ whole genome shotgun (WGS) entry which is preliminary data.</text>
</comment>
<dbReference type="Pfam" id="PF01052">
    <property type="entry name" value="FliMN_C"/>
    <property type="match status" value="1"/>
</dbReference>
<dbReference type="PANTHER" id="PTHR30034:SF6">
    <property type="entry name" value="YOP PROTEINS TRANSLOCATION PROTEIN Q"/>
    <property type="match status" value="1"/>
</dbReference>
<dbReference type="RefSeq" id="WP_071485834.1">
    <property type="nucleotide sequence ID" value="NZ_FNTS01000002.1"/>
</dbReference>
<dbReference type="Proteomes" id="UP000182179">
    <property type="component" value="Unassembled WGS sequence"/>
</dbReference>
<proteinExistence type="predicted"/>
<gene>
    <name evidence="2" type="ORF">BFL40_21585</name>
    <name evidence="3" type="ORF">SAMN04515675_4200</name>
</gene>